<sequence>MKTHFVITRRTHWWMNRLPLRVYLDDIELGSLYNNEYLEYTLVQHEQYVHVAVGSWGFFKRKIDLHIKPTDRFDLTIVSNWNDVIKSLAFITVLLLLHFGFYHKNDEVRYILSAGILLYKLVGYGAVSFIDTRYDRTLVITKTPDGA</sequence>
<dbReference type="Proteomes" id="UP000000493">
    <property type="component" value="Chromosome"/>
</dbReference>
<evidence type="ECO:0000313" key="2">
    <source>
        <dbReference type="EMBL" id="AEI46872.1"/>
    </source>
</evidence>
<keyword evidence="1" id="KW-0472">Membrane</keyword>
<dbReference type="RefSeq" id="WP_013926197.1">
    <property type="nucleotide sequence ID" value="NC_015703.1"/>
</dbReference>
<dbReference type="AlphaFoldDB" id="A0A7U3ZGN5"/>
<keyword evidence="1" id="KW-0812">Transmembrane</keyword>
<name>A0A7U3ZGN5_RUNSL</name>
<feature type="transmembrane region" description="Helical" evidence="1">
    <location>
        <begin position="84"/>
        <end position="102"/>
    </location>
</feature>
<organism evidence="2 3">
    <name type="scientific">Runella slithyformis (strain ATCC 29530 / DSM 19594 / LMG 11500 / NCIMB 11436 / LSU 4)</name>
    <dbReference type="NCBI Taxonomy" id="761193"/>
    <lineage>
        <taxon>Bacteria</taxon>
        <taxon>Pseudomonadati</taxon>
        <taxon>Bacteroidota</taxon>
        <taxon>Cytophagia</taxon>
        <taxon>Cytophagales</taxon>
        <taxon>Spirosomataceae</taxon>
        <taxon>Runella</taxon>
    </lineage>
</organism>
<proteinExistence type="predicted"/>
<gene>
    <name evidence="2" type="ordered locus">Runsl_0422</name>
</gene>
<reference evidence="3" key="1">
    <citation type="submission" date="2011-06" db="EMBL/GenBank/DDBJ databases">
        <title>The complete genome of chromosome of Runella slithyformis DSM 19594.</title>
        <authorList>
            <consortium name="US DOE Joint Genome Institute (JGI-PGF)"/>
            <person name="Lucas S."/>
            <person name="Han J."/>
            <person name="Lapidus A."/>
            <person name="Bruce D."/>
            <person name="Goodwin L."/>
            <person name="Pitluck S."/>
            <person name="Peters L."/>
            <person name="Kyrpides N."/>
            <person name="Mavromatis K."/>
            <person name="Ivanova N."/>
            <person name="Ovchinnikova G."/>
            <person name="Zhang X."/>
            <person name="Misra M."/>
            <person name="Detter J.C."/>
            <person name="Tapia R."/>
            <person name="Han C."/>
            <person name="Land M."/>
            <person name="Hauser L."/>
            <person name="Markowitz V."/>
            <person name="Cheng J.-F."/>
            <person name="Hugenholtz P."/>
            <person name="Woyke T."/>
            <person name="Wu D."/>
            <person name="Tindall B."/>
            <person name="Faehrich R."/>
            <person name="Brambilla E."/>
            <person name="Klenk H.-P."/>
            <person name="Eisen J.A."/>
        </authorList>
    </citation>
    <scope>NUCLEOTIDE SEQUENCE [LARGE SCALE GENOMIC DNA]</scope>
    <source>
        <strain evidence="3">ATCC 29530 / DSM 19594 / LMG 11500 / NCIMB 11436 / LSU 4</strain>
    </source>
</reference>
<evidence type="ECO:0000256" key="1">
    <source>
        <dbReference type="SAM" id="Phobius"/>
    </source>
</evidence>
<keyword evidence="1" id="KW-1133">Transmembrane helix</keyword>
<protein>
    <submittedName>
        <fullName evidence="2">Uncharacterized protein</fullName>
    </submittedName>
</protein>
<feature type="transmembrane region" description="Helical" evidence="1">
    <location>
        <begin position="108"/>
        <end position="130"/>
    </location>
</feature>
<keyword evidence="3" id="KW-1185">Reference proteome</keyword>
<evidence type="ECO:0000313" key="3">
    <source>
        <dbReference type="Proteomes" id="UP000000493"/>
    </source>
</evidence>
<dbReference type="EMBL" id="CP002859">
    <property type="protein sequence ID" value="AEI46872.1"/>
    <property type="molecule type" value="Genomic_DNA"/>
</dbReference>
<accession>A0A7U3ZGN5</accession>
<reference evidence="2 3" key="2">
    <citation type="journal article" date="2012" name="Stand. Genomic Sci.">
        <title>Complete genome sequence of the aquatic bacterium Runella slithyformis type strain (LSU 4(T)).</title>
        <authorList>
            <person name="Copeland A."/>
            <person name="Zhang X."/>
            <person name="Misra M."/>
            <person name="Lapidus A."/>
            <person name="Nolan M."/>
            <person name="Lucas S."/>
            <person name="Deshpande S."/>
            <person name="Cheng J.F."/>
            <person name="Tapia R."/>
            <person name="Goodwin L.A."/>
            <person name="Pitluck S."/>
            <person name="Liolios K."/>
            <person name="Pagani I."/>
            <person name="Ivanova N."/>
            <person name="Mikhailova N."/>
            <person name="Pati A."/>
            <person name="Chen A."/>
            <person name="Palaniappan K."/>
            <person name="Land M."/>
            <person name="Hauser L."/>
            <person name="Pan C."/>
            <person name="Jeffries C.D."/>
            <person name="Detter J.C."/>
            <person name="Brambilla E.M."/>
            <person name="Rohde M."/>
            <person name="Djao O.D."/>
            <person name="Goker M."/>
            <person name="Sikorski J."/>
            <person name="Tindall B.J."/>
            <person name="Woyke T."/>
            <person name="Bristow J."/>
            <person name="Eisen J.A."/>
            <person name="Markowitz V."/>
            <person name="Hugenholtz P."/>
            <person name="Kyrpides N.C."/>
            <person name="Klenk H.P."/>
            <person name="Mavromatis K."/>
        </authorList>
    </citation>
    <scope>NUCLEOTIDE SEQUENCE [LARGE SCALE GENOMIC DNA]</scope>
    <source>
        <strain evidence="3">ATCC 29530 / DSM 19594 / LMG 11500 / NCIMB 11436 / LSU 4</strain>
    </source>
</reference>
<dbReference type="KEGG" id="rsi:Runsl_0422"/>